<dbReference type="PANTHER" id="PTHR10655">
    <property type="entry name" value="LYSOPHOSPHOLIPASE-RELATED"/>
    <property type="match status" value="1"/>
</dbReference>
<dbReference type="InterPro" id="IPR050565">
    <property type="entry name" value="LYPA1-2/EST-like"/>
</dbReference>
<dbReference type="Gene3D" id="3.40.50.1820">
    <property type="entry name" value="alpha/beta hydrolase"/>
    <property type="match status" value="1"/>
</dbReference>
<protein>
    <recommendedName>
        <fullName evidence="3">Phospholipase/carboxylesterase/thioesterase domain-containing protein</fullName>
    </recommendedName>
</protein>
<sequence>MEILPTVELESPQGVEVNAAIIWLHGLGADGNDFAPIVPELSLPESFGIRFVFPHAPSIPVTINNGIVMPAWYDIKRLDVNGHIEDGELRQSAHKIHNLIDREIERGVSSERIIVAGFSQGGAVSLEAALTYTKPLGGIMALSTYFATAGTILINPIHNTIPIMICHGTMDAVVREAMGRKSSATLQNLGFIPEYNNYTMEHTVCPQEIVDISDWITRVLSE</sequence>
<evidence type="ECO:0000313" key="4">
    <source>
        <dbReference type="EMBL" id="SVB26065.1"/>
    </source>
</evidence>
<feature type="domain" description="Phospholipase/carboxylesterase/thioesterase" evidence="3">
    <location>
        <begin position="15"/>
        <end position="218"/>
    </location>
</feature>
<comment type="similarity">
    <text evidence="1">Belongs to the AB hydrolase superfamily. AB hydrolase 2 family.</text>
</comment>
<dbReference type="EMBL" id="UINC01034744">
    <property type="protein sequence ID" value="SVB26065.1"/>
    <property type="molecule type" value="Genomic_DNA"/>
</dbReference>
<dbReference type="InterPro" id="IPR029058">
    <property type="entry name" value="AB_hydrolase_fold"/>
</dbReference>
<proteinExistence type="inferred from homology"/>
<evidence type="ECO:0000259" key="3">
    <source>
        <dbReference type="Pfam" id="PF02230"/>
    </source>
</evidence>
<dbReference type="Pfam" id="PF02230">
    <property type="entry name" value="Abhydrolase_2"/>
    <property type="match status" value="1"/>
</dbReference>
<dbReference type="InterPro" id="IPR003140">
    <property type="entry name" value="PLipase/COase/thioEstase"/>
</dbReference>
<dbReference type="SUPFAM" id="SSF53474">
    <property type="entry name" value="alpha/beta-Hydrolases"/>
    <property type="match status" value="1"/>
</dbReference>
<accession>A0A382CJ14</accession>
<organism evidence="4">
    <name type="scientific">marine metagenome</name>
    <dbReference type="NCBI Taxonomy" id="408172"/>
    <lineage>
        <taxon>unclassified sequences</taxon>
        <taxon>metagenomes</taxon>
        <taxon>ecological metagenomes</taxon>
    </lineage>
</organism>
<name>A0A382CJ14_9ZZZZ</name>
<dbReference type="PANTHER" id="PTHR10655:SF17">
    <property type="entry name" value="LYSOPHOSPHOLIPASE-LIKE PROTEIN 1"/>
    <property type="match status" value="1"/>
</dbReference>
<dbReference type="GO" id="GO:0016787">
    <property type="term" value="F:hydrolase activity"/>
    <property type="evidence" value="ECO:0007669"/>
    <property type="project" value="UniProtKB-KW"/>
</dbReference>
<evidence type="ECO:0000256" key="1">
    <source>
        <dbReference type="ARBA" id="ARBA00006499"/>
    </source>
</evidence>
<dbReference type="AlphaFoldDB" id="A0A382CJ14"/>
<evidence type="ECO:0000256" key="2">
    <source>
        <dbReference type="ARBA" id="ARBA00022801"/>
    </source>
</evidence>
<gene>
    <name evidence="4" type="ORF">METZ01_LOCUS178919</name>
</gene>
<reference evidence="4" key="1">
    <citation type="submission" date="2018-05" db="EMBL/GenBank/DDBJ databases">
        <authorList>
            <person name="Lanie J.A."/>
            <person name="Ng W.-L."/>
            <person name="Kazmierczak K.M."/>
            <person name="Andrzejewski T.M."/>
            <person name="Davidsen T.M."/>
            <person name="Wayne K.J."/>
            <person name="Tettelin H."/>
            <person name="Glass J.I."/>
            <person name="Rusch D."/>
            <person name="Podicherti R."/>
            <person name="Tsui H.-C.T."/>
            <person name="Winkler M.E."/>
        </authorList>
    </citation>
    <scope>NUCLEOTIDE SEQUENCE</scope>
</reference>
<keyword evidence="2" id="KW-0378">Hydrolase</keyword>